<comment type="subunit">
    <text evidence="15">Component of the cytochrome c oxidase (complex IV, CIV), a multisubunit enzyme composed of a catalytic core of 3 subunits and several supernumerary subunits. The complex exists as a monomer or a dimer and forms supercomplexes (SCs) in the inner mitochondrial membrane with ubiquinol-cytochrome c oxidoreductase (cytochrome b-c1 complex, complex III, CIII).</text>
</comment>
<dbReference type="UniPathway" id="UPA00705"/>
<dbReference type="GO" id="GO:0006123">
    <property type="term" value="P:mitochondrial electron transport, cytochrome c to oxygen"/>
    <property type="evidence" value="ECO:0007669"/>
    <property type="project" value="UniProtKB-UniRule"/>
</dbReference>
<evidence type="ECO:0000256" key="12">
    <source>
        <dbReference type="ARBA" id="ARBA00023128"/>
    </source>
</evidence>
<dbReference type="RefSeq" id="XP_022111100.1">
    <property type="nucleotide sequence ID" value="XM_022255408.1"/>
</dbReference>
<dbReference type="InterPro" id="IPR003204">
    <property type="entry name" value="Cyt_c_oxidase_su5A/6"/>
</dbReference>
<accession>A0A8B8A582</accession>
<evidence type="ECO:0000256" key="14">
    <source>
        <dbReference type="ARBA" id="ARBA00031049"/>
    </source>
</evidence>
<evidence type="ECO:0000256" key="7">
    <source>
        <dbReference type="ARBA" id="ARBA00022723"/>
    </source>
</evidence>
<keyword evidence="11 15" id="KW-0408">Iron</keyword>
<evidence type="ECO:0000256" key="15">
    <source>
        <dbReference type="RuleBase" id="RU368103"/>
    </source>
</evidence>
<keyword evidence="8 15" id="KW-0999">Mitochondrion inner membrane</keyword>
<dbReference type="OrthoDB" id="5778907at2759"/>
<sequence>MFRKVVSRIVTNTRTAVSLQACGRPVVASQMRSYSSKKEETDEQFDARWEAYFNRPEIDDWELRRGLNELHGHDLVPEPKIVAAALKACRRLDDIAMTVRILEAVKDKAGGNKNIYLYILQEVQPTLDELGISTPEELGLDVPQQNKIM</sequence>
<dbReference type="PANTHER" id="PTHR14200:SF11">
    <property type="entry name" value="CYTOCHROME C OXIDASE SUBUNIT 5A, MITOCHONDRIAL"/>
    <property type="match status" value="1"/>
</dbReference>
<dbReference type="OMA" id="MEKWPAD"/>
<dbReference type="CTD" id="9377"/>
<dbReference type="FunFam" id="1.25.40.40:FF:000002">
    <property type="entry name" value="cytochrome c oxidase subunit 5A, mitochondrial"/>
    <property type="match status" value="1"/>
</dbReference>
<keyword evidence="12 15" id="KW-0496">Mitochondrion</keyword>
<comment type="function">
    <text evidence="15">Component of the cytochrome c oxidase, the last enzyme in the mitochondrial electron transport chain which drives oxidative phosphorylation. The respiratory chain contains 3 multisubunit complexes succinate dehydrogenase (complex II, CII), ubiquinol-cytochrome c oxidoreductase (cytochrome b-c1 complex, complex III, CIII) and cytochrome c oxidase (complex IV, CIV), that cooperate to transfer electrons derived from NADH and succinate to molecular oxygen, creating an electrochemical gradient over the inner membrane that drives transmembrane transport and the ATP synthase. Cytochrome c oxidase is the component of the respiratory chain that catalyzes the reduction of oxygen to water. Electrons originating from reduced cytochrome c in the intermembrane space (IMS) are transferred via the dinuclear copper A center (CU(A)) of subunit 2 and heme A of subunit 1 to the active site in subunit 1, a binuclear center (BNC) formed by heme A3 and copper B (CU(B)). The BNC reduces molecular oxygen to 2 water molecules using 4 electrons from cytochrome c in the IMS and 4 protons from the mitochondrial matrix.</text>
</comment>
<keyword evidence="13 15" id="KW-0472">Membrane</keyword>
<keyword evidence="6 15" id="KW-0349">Heme</keyword>
<dbReference type="RefSeq" id="XP_022111101.1">
    <property type="nucleotide sequence ID" value="XM_022255409.1"/>
</dbReference>
<evidence type="ECO:0000256" key="13">
    <source>
        <dbReference type="ARBA" id="ARBA00023136"/>
    </source>
</evidence>
<dbReference type="GO" id="GO:0046872">
    <property type="term" value="F:metal ion binding"/>
    <property type="evidence" value="ECO:0007669"/>
    <property type="project" value="UniProtKB-UniRule"/>
</dbReference>
<dbReference type="Pfam" id="PF02284">
    <property type="entry name" value="COX5A"/>
    <property type="match status" value="1"/>
</dbReference>
<evidence type="ECO:0000256" key="6">
    <source>
        <dbReference type="ARBA" id="ARBA00022617"/>
    </source>
</evidence>
<evidence type="ECO:0000313" key="17">
    <source>
        <dbReference type="RefSeq" id="XP_022111100.1"/>
    </source>
</evidence>
<keyword evidence="10 15" id="KW-0809">Transit peptide</keyword>
<dbReference type="GO" id="GO:0045277">
    <property type="term" value="C:respiratory chain complex IV"/>
    <property type="evidence" value="ECO:0007669"/>
    <property type="project" value="UniProtKB-UniRule"/>
</dbReference>
<evidence type="ECO:0000256" key="10">
    <source>
        <dbReference type="ARBA" id="ARBA00022946"/>
    </source>
</evidence>
<dbReference type="Gene3D" id="1.25.40.40">
    <property type="entry name" value="Cytochrome c oxidase, subunit Va/VI"/>
    <property type="match status" value="1"/>
</dbReference>
<protein>
    <recommendedName>
        <fullName evidence="4 15">Cytochrome c oxidase subunit 5A, mitochondrial</fullName>
    </recommendedName>
    <alternativeName>
        <fullName evidence="14 15">Cytochrome c oxidase polypeptide Va</fullName>
    </alternativeName>
</protein>
<evidence type="ECO:0000256" key="9">
    <source>
        <dbReference type="ARBA" id="ARBA00022843"/>
    </source>
</evidence>
<proteinExistence type="inferred from homology"/>
<dbReference type="AlphaFoldDB" id="A0A8B8A582"/>
<organism evidence="16 18">
    <name type="scientific">Acanthaster planci</name>
    <name type="common">Crown-of-thorns starfish</name>
    <dbReference type="NCBI Taxonomy" id="133434"/>
    <lineage>
        <taxon>Eukaryota</taxon>
        <taxon>Metazoa</taxon>
        <taxon>Echinodermata</taxon>
        <taxon>Eleutherozoa</taxon>
        <taxon>Asterozoa</taxon>
        <taxon>Asteroidea</taxon>
        <taxon>Valvatacea</taxon>
        <taxon>Valvatida</taxon>
        <taxon>Acanthasteridae</taxon>
        <taxon>Acanthaster</taxon>
    </lineage>
</organism>
<evidence type="ECO:0000256" key="3">
    <source>
        <dbReference type="ARBA" id="ARBA00007972"/>
    </source>
</evidence>
<evidence type="ECO:0000256" key="2">
    <source>
        <dbReference type="ARBA" id="ARBA00004673"/>
    </source>
</evidence>
<dbReference type="InterPro" id="IPR036545">
    <property type="entry name" value="Cyt_c_oxidase_su5A/6_sf"/>
</dbReference>
<keyword evidence="7 15" id="KW-0479">Metal-binding</keyword>
<name>A0A8B8A582_ACAPL</name>
<evidence type="ECO:0000256" key="5">
    <source>
        <dbReference type="ARBA" id="ARBA00022553"/>
    </source>
</evidence>
<evidence type="ECO:0000256" key="11">
    <source>
        <dbReference type="ARBA" id="ARBA00023004"/>
    </source>
</evidence>
<evidence type="ECO:0000256" key="1">
    <source>
        <dbReference type="ARBA" id="ARBA00004443"/>
    </source>
</evidence>
<evidence type="ECO:0000313" key="18">
    <source>
        <dbReference type="RefSeq" id="XP_022111101.1"/>
    </source>
</evidence>
<dbReference type="PANTHER" id="PTHR14200">
    <property type="entry name" value="CYTOCHROME C OXIDASE POLYPEPTIDE"/>
    <property type="match status" value="1"/>
</dbReference>
<evidence type="ECO:0000256" key="8">
    <source>
        <dbReference type="ARBA" id="ARBA00022792"/>
    </source>
</evidence>
<keyword evidence="16" id="KW-1185">Reference proteome</keyword>
<dbReference type="GeneID" id="110990412"/>
<comment type="subcellular location">
    <subcellularLocation>
        <location evidence="1 15">Mitochondrion inner membrane</location>
        <topology evidence="1 15">Peripheral membrane protein</topology>
        <orientation evidence="1 15">Matrix side</orientation>
    </subcellularLocation>
</comment>
<reference evidence="17 18" key="1">
    <citation type="submission" date="2025-04" db="UniProtKB">
        <authorList>
            <consortium name="RefSeq"/>
        </authorList>
    </citation>
    <scope>IDENTIFICATION</scope>
</reference>
<gene>
    <name evidence="17 18" type="primary">LOC110990412</name>
</gene>
<dbReference type="GO" id="GO:0005743">
    <property type="term" value="C:mitochondrial inner membrane"/>
    <property type="evidence" value="ECO:0007669"/>
    <property type="project" value="UniProtKB-SubCell"/>
</dbReference>
<dbReference type="SUPFAM" id="SSF48479">
    <property type="entry name" value="Cytochrome c oxidase subunit E"/>
    <property type="match status" value="1"/>
</dbReference>
<comment type="similarity">
    <text evidence="3 15">Belongs to the cytochrome c oxidase subunit 5A family.</text>
</comment>
<keyword evidence="9" id="KW-0832">Ubl conjugation</keyword>
<dbReference type="KEGG" id="aplc:110990412"/>
<dbReference type="CDD" id="cd00923">
    <property type="entry name" value="Cyt_c_Oxidase_Va"/>
    <property type="match status" value="1"/>
</dbReference>
<keyword evidence="5" id="KW-0597">Phosphoprotein</keyword>
<evidence type="ECO:0000313" key="16">
    <source>
        <dbReference type="Proteomes" id="UP000694845"/>
    </source>
</evidence>
<comment type="pathway">
    <text evidence="2 15">Energy metabolism; oxidative phosphorylation.</text>
</comment>
<evidence type="ECO:0000256" key="4">
    <source>
        <dbReference type="ARBA" id="ARBA00021968"/>
    </source>
</evidence>
<dbReference type="Proteomes" id="UP000694845">
    <property type="component" value="Unplaced"/>
</dbReference>